<gene>
    <name evidence="12" type="ORF">NEMVEDRAFT_v1g89564</name>
</gene>
<dbReference type="SUPFAM" id="SSF48264">
    <property type="entry name" value="Cytochrome P450"/>
    <property type="match status" value="1"/>
</dbReference>
<keyword evidence="6" id="KW-0492">Microsome</keyword>
<dbReference type="Gene3D" id="1.10.630.10">
    <property type="entry name" value="Cytochrome P450"/>
    <property type="match status" value="1"/>
</dbReference>
<sequence length="459" mass="52139">IPGPNHLPFIGTLIDTIKHGGDIRLQFAEYSRTYGRVYGLYLFGSPTIVINDPDILKEVLVKEFHSFHDRPAFFPMPEPFDSMMFFAEGETWHRVRTTVSPIFSAHKMKMVLPLMNNSCDIMMSKLQQAAEKGEPFNMYRMGQSLTMDFILRIVFGIESSVQHNYDDPAFVAARSALEASTFQKIAGAVVGMMPKPIKKMFSRVFFSHTKELVEMTEKVIAAKKTQENSTRKDILDLMLEAMIDDETKKKRMTEAEIIAQCLIFMIAGYEGTNSALTFICYNLATNPDIQEKLQQEIDSVWTDADQVLSYDILNELSYLDMVVSETLRMYPPGMLTRAVTQDCVIQGRRFRKGNAILMDVYSLHHDPELWPEPERFNPERFTAEAKQSRNPCAYLPFSAGPRNCVGMRFSLMELKLALTRILKKYSFAVTQNTKIPPTLKAGSALTCGGEMMLGVKARE</sequence>
<evidence type="ECO:0000256" key="6">
    <source>
        <dbReference type="ARBA" id="ARBA00022848"/>
    </source>
</evidence>
<dbReference type="InterPro" id="IPR001128">
    <property type="entry name" value="Cyt_P450"/>
</dbReference>
<dbReference type="CDD" id="cd11055">
    <property type="entry name" value="CYP3A-like"/>
    <property type="match status" value="1"/>
</dbReference>
<dbReference type="GO" id="GO:0004497">
    <property type="term" value="F:monooxygenase activity"/>
    <property type="evidence" value="ECO:0007669"/>
    <property type="project" value="UniProtKB-KW"/>
</dbReference>
<dbReference type="PRINTS" id="PR00463">
    <property type="entry name" value="EP450I"/>
</dbReference>
<dbReference type="Proteomes" id="UP000001593">
    <property type="component" value="Unassembled WGS sequence"/>
</dbReference>
<evidence type="ECO:0000256" key="1">
    <source>
        <dbReference type="ARBA" id="ARBA00004174"/>
    </source>
</evidence>
<dbReference type="AlphaFoldDB" id="A7RQ80"/>
<dbReference type="Pfam" id="PF00067">
    <property type="entry name" value="p450"/>
    <property type="match status" value="1"/>
</dbReference>
<organism evidence="12 13">
    <name type="scientific">Nematostella vectensis</name>
    <name type="common">Starlet sea anemone</name>
    <dbReference type="NCBI Taxonomy" id="45351"/>
    <lineage>
        <taxon>Eukaryota</taxon>
        <taxon>Metazoa</taxon>
        <taxon>Cnidaria</taxon>
        <taxon>Anthozoa</taxon>
        <taxon>Hexacorallia</taxon>
        <taxon>Actiniaria</taxon>
        <taxon>Edwardsiidae</taxon>
        <taxon>Nematostella</taxon>
    </lineage>
</organism>
<name>A7RQ80_NEMVE</name>
<evidence type="ECO:0000256" key="4">
    <source>
        <dbReference type="ARBA" id="ARBA00022617"/>
    </source>
</evidence>
<dbReference type="GO" id="GO:0016705">
    <property type="term" value="F:oxidoreductase activity, acting on paired donors, with incorporation or reduction of molecular oxygen"/>
    <property type="evidence" value="ECO:0007669"/>
    <property type="project" value="InterPro"/>
</dbReference>
<accession>A7RQ80</accession>
<protein>
    <recommendedName>
        <fullName evidence="14">Cytochrome P450</fullName>
    </recommendedName>
</protein>
<dbReference type="InterPro" id="IPR017972">
    <property type="entry name" value="Cyt_P450_CS"/>
</dbReference>
<keyword evidence="4 10" id="KW-0349">Heme</keyword>
<proteinExistence type="inferred from homology"/>
<dbReference type="PANTHER" id="PTHR24302:SF15">
    <property type="entry name" value="FATTY-ACID PEROXYGENASE"/>
    <property type="match status" value="1"/>
</dbReference>
<comment type="similarity">
    <text evidence="3 11">Belongs to the cytochrome P450 family.</text>
</comment>
<comment type="cofactor">
    <cofactor evidence="10">
        <name>heme</name>
        <dbReference type="ChEBI" id="CHEBI:30413"/>
    </cofactor>
</comment>
<dbReference type="PhylomeDB" id="A7RQ80"/>
<evidence type="ECO:0000256" key="5">
    <source>
        <dbReference type="ARBA" id="ARBA00022723"/>
    </source>
</evidence>
<evidence type="ECO:0000256" key="3">
    <source>
        <dbReference type="ARBA" id="ARBA00010617"/>
    </source>
</evidence>
<evidence type="ECO:0000256" key="8">
    <source>
        <dbReference type="ARBA" id="ARBA00023004"/>
    </source>
</evidence>
<comment type="function">
    <text evidence="9">Cytochromes P450 are a group of heme-thiolate monooxygenases. They oxidize a variety of structurally unrelated compounds, including steroids, fatty acids, and xenobiotics.</text>
</comment>
<dbReference type="InterPro" id="IPR036396">
    <property type="entry name" value="Cyt_P450_sf"/>
</dbReference>
<keyword evidence="5 10" id="KW-0479">Metal-binding</keyword>
<dbReference type="OMA" id="SSWCAHH"/>
<dbReference type="FunFam" id="1.10.630.10:FF:000042">
    <property type="entry name" value="Cytochrome P450"/>
    <property type="match status" value="1"/>
</dbReference>
<dbReference type="PANTHER" id="PTHR24302">
    <property type="entry name" value="CYTOCHROME P450 FAMILY 3"/>
    <property type="match status" value="1"/>
</dbReference>
<evidence type="ECO:0000256" key="7">
    <source>
        <dbReference type="ARBA" id="ARBA00023002"/>
    </source>
</evidence>
<evidence type="ECO:0000256" key="9">
    <source>
        <dbReference type="ARBA" id="ARBA00043906"/>
    </source>
</evidence>
<dbReference type="PROSITE" id="PS00086">
    <property type="entry name" value="CYTOCHROME_P450"/>
    <property type="match status" value="1"/>
</dbReference>
<keyword evidence="11" id="KW-0503">Monooxygenase</keyword>
<evidence type="ECO:0000313" key="13">
    <source>
        <dbReference type="Proteomes" id="UP000001593"/>
    </source>
</evidence>
<evidence type="ECO:0000256" key="10">
    <source>
        <dbReference type="PIRSR" id="PIRSR602401-1"/>
    </source>
</evidence>
<evidence type="ECO:0000313" key="12">
    <source>
        <dbReference type="EMBL" id="EDO46449.1"/>
    </source>
</evidence>
<dbReference type="GO" id="GO:0005789">
    <property type="term" value="C:endoplasmic reticulum membrane"/>
    <property type="evidence" value="ECO:0007669"/>
    <property type="project" value="UniProtKB-SubCell"/>
</dbReference>
<keyword evidence="7 11" id="KW-0560">Oxidoreductase</keyword>
<feature type="binding site" description="axial binding residue" evidence="10">
    <location>
        <position position="404"/>
    </location>
    <ligand>
        <name>heme</name>
        <dbReference type="ChEBI" id="CHEBI:30413"/>
    </ligand>
    <ligandPart>
        <name>Fe</name>
        <dbReference type="ChEBI" id="CHEBI:18248"/>
    </ligandPart>
</feature>
<reference evidence="12 13" key="1">
    <citation type="journal article" date="2007" name="Science">
        <title>Sea anemone genome reveals ancestral eumetazoan gene repertoire and genomic organization.</title>
        <authorList>
            <person name="Putnam N.H."/>
            <person name="Srivastava M."/>
            <person name="Hellsten U."/>
            <person name="Dirks B."/>
            <person name="Chapman J."/>
            <person name="Salamov A."/>
            <person name="Terry A."/>
            <person name="Shapiro H."/>
            <person name="Lindquist E."/>
            <person name="Kapitonov V.V."/>
            <person name="Jurka J."/>
            <person name="Genikhovich G."/>
            <person name="Grigoriev I.V."/>
            <person name="Lucas S.M."/>
            <person name="Steele R.E."/>
            <person name="Finnerty J.R."/>
            <person name="Technau U."/>
            <person name="Martindale M.Q."/>
            <person name="Rokhsar D.S."/>
        </authorList>
    </citation>
    <scope>NUCLEOTIDE SEQUENCE [LARGE SCALE GENOMIC DNA]</scope>
    <source>
        <strain evidence="13">CH2 X CH6</strain>
    </source>
</reference>
<keyword evidence="8 10" id="KW-0408">Iron</keyword>
<dbReference type="PRINTS" id="PR00385">
    <property type="entry name" value="P450"/>
</dbReference>
<dbReference type="GO" id="GO:0020037">
    <property type="term" value="F:heme binding"/>
    <property type="evidence" value="ECO:0007669"/>
    <property type="project" value="InterPro"/>
</dbReference>
<evidence type="ECO:0000256" key="11">
    <source>
        <dbReference type="RuleBase" id="RU000461"/>
    </source>
</evidence>
<dbReference type="EMBL" id="DS469527">
    <property type="protein sequence ID" value="EDO46449.1"/>
    <property type="molecule type" value="Genomic_DNA"/>
</dbReference>
<dbReference type="InterPro" id="IPR050705">
    <property type="entry name" value="Cytochrome_P450_3A"/>
</dbReference>
<dbReference type="InParanoid" id="A7RQ80"/>
<dbReference type="STRING" id="45351.A7RQ80"/>
<dbReference type="GO" id="GO:0005506">
    <property type="term" value="F:iron ion binding"/>
    <property type="evidence" value="ECO:0007669"/>
    <property type="project" value="InterPro"/>
</dbReference>
<keyword evidence="6" id="KW-0256">Endoplasmic reticulum</keyword>
<dbReference type="InterPro" id="IPR002401">
    <property type="entry name" value="Cyt_P450_E_grp-I"/>
</dbReference>
<dbReference type="HOGENOM" id="CLU_001570_5_2_1"/>
<feature type="non-terminal residue" evidence="12">
    <location>
        <position position="1"/>
    </location>
</feature>
<evidence type="ECO:0000256" key="2">
    <source>
        <dbReference type="ARBA" id="ARBA00004406"/>
    </source>
</evidence>
<evidence type="ECO:0008006" key="14">
    <source>
        <dbReference type="Google" id="ProtNLM"/>
    </source>
</evidence>
<comment type="subcellular location">
    <subcellularLocation>
        <location evidence="2">Endoplasmic reticulum membrane</location>
        <topology evidence="2">Peripheral membrane protein</topology>
    </subcellularLocation>
    <subcellularLocation>
        <location evidence="1">Microsome membrane</location>
        <topology evidence="1">Peripheral membrane protein</topology>
    </subcellularLocation>
</comment>
<keyword evidence="13" id="KW-1185">Reference proteome</keyword>
<dbReference type="eggNOG" id="KOG0158">
    <property type="taxonomic scope" value="Eukaryota"/>
</dbReference>